<name>A0A0N7L790_PLAHL</name>
<keyword evidence="2" id="KW-1185">Reference proteome</keyword>
<protein>
    <submittedName>
        <fullName evidence="1">Uncharacterized protein</fullName>
    </submittedName>
</protein>
<dbReference type="RefSeq" id="XP_024582780.1">
    <property type="nucleotide sequence ID" value="XM_024717264.1"/>
</dbReference>
<proteinExistence type="predicted"/>
<dbReference type="GeneID" id="36397869"/>
<dbReference type="Proteomes" id="UP000054928">
    <property type="component" value="Unassembled WGS sequence"/>
</dbReference>
<reference evidence="2" key="1">
    <citation type="submission" date="2014-09" db="EMBL/GenBank/DDBJ databases">
        <authorList>
            <person name="Sharma Rahul"/>
            <person name="Thines Marco"/>
        </authorList>
    </citation>
    <scope>NUCLEOTIDE SEQUENCE [LARGE SCALE GENOMIC DNA]</scope>
</reference>
<evidence type="ECO:0000313" key="1">
    <source>
        <dbReference type="EMBL" id="CEG46411.1"/>
    </source>
</evidence>
<sequence>MKYRECRTLPICYRLRGAKAIHGLKCTKPLYLAGLLRSRLGDTNGFASGQDYPMDRRGIMLKGQGGILG</sequence>
<organism evidence="1 2">
    <name type="scientific">Plasmopara halstedii</name>
    <name type="common">Downy mildew of sunflower</name>
    <dbReference type="NCBI Taxonomy" id="4781"/>
    <lineage>
        <taxon>Eukaryota</taxon>
        <taxon>Sar</taxon>
        <taxon>Stramenopiles</taxon>
        <taxon>Oomycota</taxon>
        <taxon>Peronosporomycetes</taxon>
        <taxon>Peronosporales</taxon>
        <taxon>Peronosporaceae</taxon>
        <taxon>Plasmopara</taxon>
    </lineage>
</organism>
<evidence type="ECO:0000313" key="2">
    <source>
        <dbReference type="Proteomes" id="UP000054928"/>
    </source>
</evidence>
<dbReference type="AlphaFoldDB" id="A0A0N7L790"/>
<accession>A0A0N7L790</accession>
<dbReference type="EMBL" id="CCYD01002047">
    <property type="protein sequence ID" value="CEG46411.1"/>
    <property type="molecule type" value="Genomic_DNA"/>
</dbReference>